<dbReference type="InterPro" id="IPR046349">
    <property type="entry name" value="C1-like_sf"/>
</dbReference>
<dbReference type="Proteomes" id="UP001187192">
    <property type="component" value="Unassembled WGS sequence"/>
</dbReference>
<organism evidence="6 7">
    <name type="scientific">Ficus carica</name>
    <name type="common">Common fig</name>
    <dbReference type="NCBI Taxonomy" id="3494"/>
    <lineage>
        <taxon>Eukaryota</taxon>
        <taxon>Viridiplantae</taxon>
        <taxon>Streptophyta</taxon>
        <taxon>Embryophyta</taxon>
        <taxon>Tracheophyta</taxon>
        <taxon>Spermatophyta</taxon>
        <taxon>Magnoliopsida</taxon>
        <taxon>eudicotyledons</taxon>
        <taxon>Gunneridae</taxon>
        <taxon>Pentapetalae</taxon>
        <taxon>rosids</taxon>
        <taxon>fabids</taxon>
        <taxon>Rosales</taxon>
        <taxon>Moraceae</taxon>
        <taxon>Ficeae</taxon>
        <taxon>Ficus</taxon>
    </lineage>
</organism>
<dbReference type="InterPro" id="IPR001965">
    <property type="entry name" value="Znf_PHD"/>
</dbReference>
<dbReference type="InterPro" id="IPR002219">
    <property type="entry name" value="PKC_DAG/PE"/>
</dbReference>
<evidence type="ECO:0000259" key="5">
    <source>
        <dbReference type="PROSITE" id="PS50081"/>
    </source>
</evidence>
<dbReference type="EMBL" id="BTGU01007804">
    <property type="protein sequence ID" value="GMN21186.1"/>
    <property type="molecule type" value="Genomic_DNA"/>
</dbReference>
<dbReference type="InterPro" id="IPR004146">
    <property type="entry name" value="DC1"/>
</dbReference>
<dbReference type="PROSITE" id="PS50081">
    <property type="entry name" value="ZF_DAG_PE_2"/>
    <property type="match status" value="1"/>
</dbReference>
<dbReference type="SUPFAM" id="SSF57889">
    <property type="entry name" value="Cysteine-rich domain"/>
    <property type="match status" value="3"/>
</dbReference>
<dbReference type="PANTHER" id="PTHR46288:SF27">
    <property type="entry name" value="CYSTEINE_HISTIDINE-RICH C1 DOMAIN FAMILY PROTEIN"/>
    <property type="match status" value="1"/>
</dbReference>
<name>A0AA87ZAS3_FICCA</name>
<gene>
    <name evidence="6" type="ORF">TIFTF001_050105</name>
</gene>
<dbReference type="AlphaFoldDB" id="A0AA87ZAS3"/>
<dbReference type="PROSITE" id="PS00479">
    <property type="entry name" value="ZF_DAG_PE_1"/>
    <property type="match status" value="1"/>
</dbReference>
<dbReference type="Pfam" id="PF03107">
    <property type="entry name" value="C1_2"/>
    <property type="match status" value="2"/>
</dbReference>
<evidence type="ECO:0000313" key="7">
    <source>
        <dbReference type="Proteomes" id="UP001187192"/>
    </source>
</evidence>
<sequence>MDQIQLWCHPRHPLFLRKDHEIDNVRCRICHEDIEAPYNYYACDACAYYVHKSCAELPPHINHHPFHPSHPLFLRSPRSNYCDSCHQFFWDALTFSCYKCEFSMDVECAMMPTITCEGREHIQHFTHQHPMPLIVDVNDVDVSISLTITCDVDFDDEIKCFVCHSTCSSGVVYGCTKCNHFLHKSCAELPQKVLHPLHPNHSLLNLRVQHSWFKCSVCHESGDRTLTFHCLDKCCGLFCVKCGVKCGVTLKGTIKYEDHEHLLCFLEDTYTKLAHCDGYDAYCKQPLFSDSTETDRAQLSILRCSNLCDFRVHVLCGPLPSTIRYEYHMHPLILLDSLVDDNSGEYCCDICESERDPRIRVYYCQDCKYVAHVHCLISEVRSL</sequence>
<evidence type="ECO:0000256" key="2">
    <source>
        <dbReference type="ARBA" id="ARBA00022737"/>
    </source>
</evidence>
<keyword evidence="3" id="KW-0863">Zinc-finger</keyword>
<evidence type="ECO:0000256" key="4">
    <source>
        <dbReference type="ARBA" id="ARBA00022833"/>
    </source>
</evidence>
<keyword evidence="1" id="KW-0479">Metal-binding</keyword>
<protein>
    <recommendedName>
        <fullName evidence="5">Phorbol-ester/DAG-type domain-containing protein</fullName>
    </recommendedName>
</protein>
<dbReference type="SMART" id="SM00249">
    <property type="entry name" value="PHD"/>
    <property type="match status" value="3"/>
</dbReference>
<keyword evidence="2" id="KW-0677">Repeat</keyword>
<feature type="domain" description="Phorbol-ester/DAG-type" evidence="5">
    <location>
        <begin position="63"/>
        <end position="116"/>
    </location>
</feature>
<comment type="caution">
    <text evidence="6">The sequence shown here is derived from an EMBL/GenBank/DDBJ whole genome shotgun (WGS) entry which is preliminary data.</text>
</comment>
<accession>A0AA87ZAS3</accession>
<reference evidence="6" key="1">
    <citation type="submission" date="2023-07" db="EMBL/GenBank/DDBJ databases">
        <title>draft genome sequence of fig (Ficus carica).</title>
        <authorList>
            <person name="Takahashi T."/>
            <person name="Nishimura K."/>
        </authorList>
    </citation>
    <scope>NUCLEOTIDE SEQUENCE</scope>
</reference>
<dbReference type="Gramene" id="FCD_00022587-RA">
    <property type="protein sequence ID" value="FCD_00022587-RA:cds"/>
    <property type="gene ID" value="FCD_00022587"/>
</dbReference>
<dbReference type="GO" id="GO:0008270">
    <property type="term" value="F:zinc ion binding"/>
    <property type="evidence" value="ECO:0007669"/>
    <property type="project" value="UniProtKB-KW"/>
</dbReference>
<dbReference type="PANTHER" id="PTHR46288">
    <property type="entry name" value="PHORBOL-ESTER/DAG-TYPE DOMAIN-CONTAINING PROTEIN"/>
    <property type="match status" value="1"/>
</dbReference>
<evidence type="ECO:0000256" key="3">
    <source>
        <dbReference type="ARBA" id="ARBA00022771"/>
    </source>
</evidence>
<proteinExistence type="predicted"/>
<keyword evidence="7" id="KW-1185">Reference proteome</keyword>
<evidence type="ECO:0000313" key="6">
    <source>
        <dbReference type="EMBL" id="GMN21186.1"/>
    </source>
</evidence>
<evidence type="ECO:0000256" key="1">
    <source>
        <dbReference type="ARBA" id="ARBA00022723"/>
    </source>
</evidence>
<keyword evidence="4" id="KW-0862">Zinc</keyword>